<gene>
    <name evidence="2" type="ORF">GCM10010497_06490</name>
</gene>
<sequence>MADASVEPGFRQGAWVSLVSVGSGCSGTDGVGVTERYRRDGGSVRRVRDFHPEGRVSEHLMDAGVPVAGPRVNTGRRSAPPTRSPPHRVTASGVPAFPPSRMRGFRSRRPVRPGPSPDWPDPDP</sequence>
<protein>
    <submittedName>
        <fullName evidence="2">Uncharacterized protein</fullName>
    </submittedName>
</protein>
<dbReference type="EMBL" id="BMSJ01000001">
    <property type="protein sequence ID" value="GGR07594.1"/>
    <property type="molecule type" value="Genomic_DNA"/>
</dbReference>
<dbReference type="AlphaFoldDB" id="A0AAV4KCA3"/>
<reference evidence="2 3" key="1">
    <citation type="journal article" date="2014" name="Int. J. Syst. Evol. Microbiol.">
        <title>Complete genome sequence of Corynebacterium casei LMG S-19264T (=DSM 44701T), isolated from a smear-ripened cheese.</title>
        <authorList>
            <consortium name="US DOE Joint Genome Institute (JGI-PGF)"/>
            <person name="Walter F."/>
            <person name="Albersmeier A."/>
            <person name="Kalinowski J."/>
            <person name="Ruckert C."/>
        </authorList>
    </citation>
    <scope>NUCLEOTIDE SEQUENCE [LARGE SCALE GENOMIC DNA]</scope>
    <source>
        <strain evidence="2 3">JCM 4205</strain>
    </source>
</reference>
<feature type="compositionally biased region" description="Pro residues" evidence="1">
    <location>
        <begin position="112"/>
        <end position="124"/>
    </location>
</feature>
<organism evidence="2 3">
    <name type="scientific">Streptomyces cinereoruber</name>
    <dbReference type="NCBI Taxonomy" id="67260"/>
    <lineage>
        <taxon>Bacteria</taxon>
        <taxon>Bacillati</taxon>
        <taxon>Actinomycetota</taxon>
        <taxon>Actinomycetes</taxon>
        <taxon>Kitasatosporales</taxon>
        <taxon>Streptomycetaceae</taxon>
        <taxon>Streptomyces</taxon>
    </lineage>
</organism>
<comment type="caution">
    <text evidence="2">The sequence shown here is derived from an EMBL/GenBank/DDBJ whole genome shotgun (WGS) entry which is preliminary data.</text>
</comment>
<proteinExistence type="predicted"/>
<evidence type="ECO:0000256" key="1">
    <source>
        <dbReference type="SAM" id="MobiDB-lite"/>
    </source>
</evidence>
<dbReference type="Proteomes" id="UP000642014">
    <property type="component" value="Unassembled WGS sequence"/>
</dbReference>
<accession>A0AAV4KCA3</accession>
<feature type="compositionally biased region" description="Basic and acidic residues" evidence="1">
    <location>
        <begin position="52"/>
        <end position="61"/>
    </location>
</feature>
<evidence type="ECO:0000313" key="3">
    <source>
        <dbReference type="Proteomes" id="UP000642014"/>
    </source>
</evidence>
<feature type="region of interest" description="Disordered" evidence="1">
    <location>
        <begin position="52"/>
        <end position="124"/>
    </location>
</feature>
<evidence type="ECO:0000313" key="2">
    <source>
        <dbReference type="EMBL" id="GGR07594.1"/>
    </source>
</evidence>
<name>A0AAV4KCA3_9ACTN</name>